<evidence type="ECO:0000256" key="10">
    <source>
        <dbReference type="ARBA" id="ARBA00048540"/>
    </source>
</evidence>
<dbReference type="Gene3D" id="3.10.520.10">
    <property type="entry name" value="ApbE-like domains"/>
    <property type="match status" value="1"/>
</dbReference>
<evidence type="ECO:0000313" key="12">
    <source>
        <dbReference type="EMBL" id="THD71736.1"/>
    </source>
</evidence>
<name>A0A4S3M5X8_9RHOB</name>
<keyword evidence="8" id="KW-0460">Magnesium</keyword>
<comment type="catalytic activity">
    <reaction evidence="10">
        <text>L-threonyl-[protein] + FAD = FMN-L-threonyl-[protein] + AMP + H(+)</text>
        <dbReference type="Rhea" id="RHEA:36847"/>
        <dbReference type="Rhea" id="RHEA-COMP:11060"/>
        <dbReference type="Rhea" id="RHEA-COMP:11061"/>
        <dbReference type="ChEBI" id="CHEBI:15378"/>
        <dbReference type="ChEBI" id="CHEBI:30013"/>
        <dbReference type="ChEBI" id="CHEBI:57692"/>
        <dbReference type="ChEBI" id="CHEBI:74257"/>
        <dbReference type="ChEBI" id="CHEBI:456215"/>
        <dbReference type="EC" id="2.7.1.180"/>
    </reaction>
</comment>
<evidence type="ECO:0000256" key="7">
    <source>
        <dbReference type="ARBA" id="ARBA00022827"/>
    </source>
</evidence>
<dbReference type="Pfam" id="PF02424">
    <property type="entry name" value="ApbE"/>
    <property type="match status" value="1"/>
</dbReference>
<keyword evidence="7" id="KW-0274">FAD</keyword>
<feature type="signal peptide" evidence="11">
    <location>
        <begin position="1"/>
        <end position="20"/>
    </location>
</feature>
<evidence type="ECO:0000256" key="4">
    <source>
        <dbReference type="ARBA" id="ARBA00022630"/>
    </source>
</evidence>
<evidence type="ECO:0000313" key="13">
    <source>
        <dbReference type="Proteomes" id="UP000306113"/>
    </source>
</evidence>
<dbReference type="AlphaFoldDB" id="A0A4S3M5X8"/>
<accession>A0A4S3M5X8</accession>
<dbReference type="OrthoDB" id="9778595at2"/>
<dbReference type="SUPFAM" id="SSF143631">
    <property type="entry name" value="ApbE-like"/>
    <property type="match status" value="1"/>
</dbReference>
<keyword evidence="13" id="KW-1185">Reference proteome</keyword>
<comment type="cofactor">
    <cofactor evidence="1">
        <name>Mg(2+)</name>
        <dbReference type="ChEBI" id="CHEBI:18420"/>
    </cofactor>
</comment>
<keyword evidence="4" id="KW-0285">Flavoprotein</keyword>
<dbReference type="PANTHER" id="PTHR30040:SF2">
    <property type="entry name" value="FAD:PROTEIN FMN TRANSFERASE"/>
    <property type="match status" value="1"/>
</dbReference>
<sequence>MNRRRFLAISAAALALPARADPIHWTGRALGAEAALTLHATNAQAQAAITAVQTELSHIEALFSLYDPTSLLSQLNAAGRLSDPHPDLLDLLRHANDAHRWTAGVFDPTVQPLWQALATGGDTQAAQRLIGWDRVRICEHEITLAPGQALTLNGIAQGYATDRIAARLRALGLHRVLVNIGEFAALGGPWRLGIADPSQGLIATRTLHDRAIATSSALATQVGGRSHLLGPNAPLWSTVSVEANSATLADALSTGFSLMNEAYIRTTLALLPEQVSVLLVDEHGERRMI</sequence>
<evidence type="ECO:0000256" key="6">
    <source>
        <dbReference type="ARBA" id="ARBA00022723"/>
    </source>
</evidence>
<dbReference type="InterPro" id="IPR003374">
    <property type="entry name" value="ApbE-like_sf"/>
</dbReference>
<dbReference type="GO" id="GO:0016740">
    <property type="term" value="F:transferase activity"/>
    <property type="evidence" value="ECO:0007669"/>
    <property type="project" value="UniProtKB-KW"/>
</dbReference>
<dbReference type="Proteomes" id="UP000306113">
    <property type="component" value="Unassembled WGS sequence"/>
</dbReference>
<gene>
    <name evidence="12" type="ORF">E7681_16585</name>
</gene>
<dbReference type="InterPro" id="IPR024932">
    <property type="entry name" value="ApbE"/>
</dbReference>
<comment type="caution">
    <text evidence="12">The sequence shown here is derived from an EMBL/GenBank/DDBJ whole genome shotgun (WGS) entry which is preliminary data.</text>
</comment>
<protein>
    <recommendedName>
        <fullName evidence="3">FAD:protein FMN transferase</fullName>
        <ecNumber evidence="2">2.7.1.180</ecNumber>
    </recommendedName>
    <alternativeName>
        <fullName evidence="9">Flavin transferase</fullName>
    </alternativeName>
</protein>
<evidence type="ECO:0000256" key="9">
    <source>
        <dbReference type="ARBA" id="ARBA00031306"/>
    </source>
</evidence>
<evidence type="ECO:0000256" key="11">
    <source>
        <dbReference type="SAM" id="SignalP"/>
    </source>
</evidence>
<dbReference type="PANTHER" id="PTHR30040">
    <property type="entry name" value="THIAMINE BIOSYNTHESIS LIPOPROTEIN APBE"/>
    <property type="match status" value="1"/>
</dbReference>
<dbReference type="GO" id="GO:0046872">
    <property type="term" value="F:metal ion binding"/>
    <property type="evidence" value="ECO:0007669"/>
    <property type="project" value="UniProtKB-KW"/>
</dbReference>
<keyword evidence="11" id="KW-0732">Signal</keyword>
<evidence type="ECO:0000256" key="3">
    <source>
        <dbReference type="ARBA" id="ARBA00016337"/>
    </source>
</evidence>
<evidence type="ECO:0000256" key="8">
    <source>
        <dbReference type="ARBA" id="ARBA00022842"/>
    </source>
</evidence>
<feature type="chain" id="PRO_5039921521" description="FAD:protein FMN transferase" evidence="11">
    <location>
        <begin position="21"/>
        <end position="289"/>
    </location>
</feature>
<dbReference type="EC" id="2.7.1.180" evidence="2"/>
<reference evidence="12 13" key="1">
    <citation type="submission" date="2019-04" db="EMBL/GenBank/DDBJ databases">
        <title>Draft genome sequence of Youngimonas vesicularis.</title>
        <authorList>
            <person name="Hameed A."/>
        </authorList>
    </citation>
    <scope>NUCLEOTIDE SEQUENCE [LARGE SCALE GENOMIC DNA]</scope>
    <source>
        <strain evidence="12 13">CC-AMW-E</strain>
    </source>
</reference>
<organism evidence="12 13">
    <name type="scientific">Thalassobius vesicularis</name>
    <dbReference type="NCBI Taxonomy" id="1294297"/>
    <lineage>
        <taxon>Bacteria</taxon>
        <taxon>Pseudomonadati</taxon>
        <taxon>Pseudomonadota</taxon>
        <taxon>Alphaproteobacteria</taxon>
        <taxon>Rhodobacterales</taxon>
        <taxon>Roseobacteraceae</taxon>
        <taxon>Thalassovita</taxon>
    </lineage>
</organism>
<dbReference type="RefSeq" id="WP_136340382.1">
    <property type="nucleotide sequence ID" value="NZ_SSMD01000010.1"/>
</dbReference>
<evidence type="ECO:0000256" key="1">
    <source>
        <dbReference type="ARBA" id="ARBA00001946"/>
    </source>
</evidence>
<dbReference type="EMBL" id="SSMD01000010">
    <property type="protein sequence ID" value="THD71736.1"/>
    <property type="molecule type" value="Genomic_DNA"/>
</dbReference>
<evidence type="ECO:0000256" key="2">
    <source>
        <dbReference type="ARBA" id="ARBA00011955"/>
    </source>
</evidence>
<evidence type="ECO:0000256" key="5">
    <source>
        <dbReference type="ARBA" id="ARBA00022679"/>
    </source>
</evidence>
<keyword evidence="5 12" id="KW-0808">Transferase</keyword>
<proteinExistence type="predicted"/>
<keyword evidence="6" id="KW-0479">Metal-binding</keyword>